<dbReference type="Proteomes" id="UP000004407">
    <property type="component" value="Unassembled WGS sequence"/>
</dbReference>
<dbReference type="HOGENOM" id="CLU_2539781_0_0_10"/>
<gene>
    <name evidence="1" type="ORF">HMPREF0673_02221</name>
</gene>
<reference evidence="1 2" key="1">
    <citation type="submission" date="2011-08" db="EMBL/GenBank/DDBJ databases">
        <authorList>
            <person name="Weinstock G."/>
            <person name="Sodergren E."/>
            <person name="Clifton S."/>
            <person name="Fulton L."/>
            <person name="Fulton B."/>
            <person name="Courtney L."/>
            <person name="Fronick C."/>
            <person name="Harrison M."/>
            <person name="Strong C."/>
            <person name="Farmer C."/>
            <person name="Delahaunty K."/>
            <person name="Markovic C."/>
            <person name="Hall O."/>
            <person name="Minx P."/>
            <person name="Tomlinson C."/>
            <person name="Mitreva M."/>
            <person name="Hou S."/>
            <person name="Chen J."/>
            <person name="Wollam A."/>
            <person name="Pepin K.H."/>
            <person name="Johnson M."/>
            <person name="Bhonagiri V."/>
            <person name="Zhang X."/>
            <person name="Suruliraj S."/>
            <person name="Warren W."/>
            <person name="Chinwalla A."/>
            <person name="Mardis E.R."/>
            <person name="Wilson R.K."/>
        </authorList>
    </citation>
    <scope>NUCLEOTIDE SEQUENCE [LARGE SCALE GENOMIC DNA]</scope>
    <source>
        <strain evidence="1 2">DSM 18206</strain>
    </source>
</reference>
<accession>G6B004</accession>
<organism evidence="1 2">
    <name type="scientific">Leyella stercorea DSM 18206</name>
    <dbReference type="NCBI Taxonomy" id="1002367"/>
    <lineage>
        <taxon>Bacteria</taxon>
        <taxon>Pseudomonadati</taxon>
        <taxon>Bacteroidota</taxon>
        <taxon>Bacteroidia</taxon>
        <taxon>Bacteroidales</taxon>
        <taxon>Prevotellaceae</taxon>
        <taxon>Leyella</taxon>
    </lineage>
</organism>
<dbReference type="AlphaFoldDB" id="G6B004"/>
<comment type="caution">
    <text evidence="1">The sequence shown here is derived from an EMBL/GenBank/DDBJ whole genome shotgun (WGS) entry which is preliminary data.</text>
</comment>
<dbReference type="EMBL" id="AFZZ01000189">
    <property type="protein sequence ID" value="EHJ38067.1"/>
    <property type="molecule type" value="Genomic_DNA"/>
</dbReference>
<name>G6B004_9BACT</name>
<protein>
    <submittedName>
        <fullName evidence="1">Uncharacterized protein</fullName>
    </submittedName>
</protein>
<evidence type="ECO:0000313" key="1">
    <source>
        <dbReference type="EMBL" id="EHJ38067.1"/>
    </source>
</evidence>
<sequence length="83" mass="9361">MDFYCITFKLSDMQPWFRSWDFSACKVSASDILQGHGAALARIFFQDFGVRWLLVQILVPPKVKKYSAVSCLKCLLLALGKAA</sequence>
<proteinExistence type="predicted"/>
<evidence type="ECO:0000313" key="2">
    <source>
        <dbReference type="Proteomes" id="UP000004407"/>
    </source>
</evidence>